<organism evidence="4 5">
    <name type="scientific">Streptomyces sulfonofaciens</name>
    <dbReference type="NCBI Taxonomy" id="68272"/>
    <lineage>
        <taxon>Bacteria</taxon>
        <taxon>Bacillati</taxon>
        <taxon>Actinomycetota</taxon>
        <taxon>Actinomycetes</taxon>
        <taxon>Kitasatosporales</taxon>
        <taxon>Streptomycetaceae</taxon>
        <taxon>Streptomyces</taxon>
    </lineage>
</organism>
<keyword evidence="5" id="KW-1185">Reference proteome</keyword>
<accession>A0A919FW09</accession>
<gene>
    <name evidence="4" type="ORF">GCM10018793_12280</name>
</gene>
<comment type="caution">
    <text evidence="4">The sequence shown here is derived from an EMBL/GenBank/DDBJ whole genome shotgun (WGS) entry which is preliminary data.</text>
</comment>
<dbReference type="InterPro" id="IPR001647">
    <property type="entry name" value="HTH_TetR"/>
</dbReference>
<proteinExistence type="predicted"/>
<dbReference type="InterPro" id="IPR041483">
    <property type="entry name" value="TetR_C_34"/>
</dbReference>
<dbReference type="PANTHER" id="PTHR30055:SF178">
    <property type="entry name" value="POSSIBLE TRANSCRIPTIONAL REGULATORY PROTEIN"/>
    <property type="match status" value="1"/>
</dbReference>
<name>A0A919FW09_9ACTN</name>
<reference evidence="4" key="2">
    <citation type="submission" date="2020-09" db="EMBL/GenBank/DDBJ databases">
        <authorList>
            <person name="Sun Q."/>
            <person name="Ohkuma M."/>
        </authorList>
    </citation>
    <scope>NUCLEOTIDE SEQUENCE</scope>
    <source>
        <strain evidence="4">JCM 5069</strain>
    </source>
</reference>
<dbReference type="Pfam" id="PF17929">
    <property type="entry name" value="TetR_C_34"/>
    <property type="match status" value="1"/>
</dbReference>
<dbReference type="InterPro" id="IPR009057">
    <property type="entry name" value="Homeodomain-like_sf"/>
</dbReference>
<evidence type="ECO:0000313" key="5">
    <source>
        <dbReference type="Proteomes" id="UP000603708"/>
    </source>
</evidence>
<evidence type="ECO:0000256" key="2">
    <source>
        <dbReference type="PROSITE-ProRule" id="PRU00335"/>
    </source>
</evidence>
<dbReference type="Pfam" id="PF00440">
    <property type="entry name" value="TetR_N"/>
    <property type="match status" value="1"/>
</dbReference>
<keyword evidence="1 2" id="KW-0238">DNA-binding</keyword>
<dbReference type="EMBL" id="BNCD01000003">
    <property type="protein sequence ID" value="GHH73538.1"/>
    <property type="molecule type" value="Genomic_DNA"/>
</dbReference>
<dbReference type="GO" id="GO:0003700">
    <property type="term" value="F:DNA-binding transcription factor activity"/>
    <property type="evidence" value="ECO:0007669"/>
    <property type="project" value="TreeGrafter"/>
</dbReference>
<dbReference type="PRINTS" id="PR00455">
    <property type="entry name" value="HTHTETR"/>
</dbReference>
<evidence type="ECO:0000259" key="3">
    <source>
        <dbReference type="PROSITE" id="PS50977"/>
    </source>
</evidence>
<protein>
    <submittedName>
        <fullName evidence="4">TetR family transcriptional regulator</fullName>
    </submittedName>
</protein>
<reference evidence="4" key="1">
    <citation type="journal article" date="2014" name="Int. J. Syst. Evol. Microbiol.">
        <title>Complete genome sequence of Corynebacterium casei LMG S-19264T (=DSM 44701T), isolated from a smear-ripened cheese.</title>
        <authorList>
            <consortium name="US DOE Joint Genome Institute (JGI-PGF)"/>
            <person name="Walter F."/>
            <person name="Albersmeier A."/>
            <person name="Kalinowski J."/>
            <person name="Ruckert C."/>
        </authorList>
    </citation>
    <scope>NUCLEOTIDE SEQUENCE</scope>
    <source>
        <strain evidence="4">JCM 5069</strain>
    </source>
</reference>
<dbReference type="PROSITE" id="PS50977">
    <property type="entry name" value="HTH_TETR_2"/>
    <property type="match status" value="1"/>
</dbReference>
<evidence type="ECO:0000313" key="4">
    <source>
        <dbReference type="EMBL" id="GHH73538.1"/>
    </source>
</evidence>
<sequence length="222" mass="23929">MSFRRARRPEHKELRASSIIEAARRLGLTKGVRAVTLTDIAGEAGLHKSAVLRYFETREEVFLRLTAEGWTQWARMLRDELDGASGATPQALAEAVAKTLVEQPLFCDLLAHASLSLEREVSSDTVLTFKTVVLAAVEDLAATAARYLPPLGMSGARELIGGVSMLAAALWQISHPPPTLATLYLERPELAHAAVDFAPKVTEYTAALATGLTERGAGKPAQ</sequence>
<dbReference type="PANTHER" id="PTHR30055">
    <property type="entry name" value="HTH-TYPE TRANSCRIPTIONAL REGULATOR RUTR"/>
    <property type="match status" value="1"/>
</dbReference>
<dbReference type="GO" id="GO:0000976">
    <property type="term" value="F:transcription cis-regulatory region binding"/>
    <property type="evidence" value="ECO:0007669"/>
    <property type="project" value="TreeGrafter"/>
</dbReference>
<dbReference type="SUPFAM" id="SSF46689">
    <property type="entry name" value="Homeodomain-like"/>
    <property type="match status" value="1"/>
</dbReference>
<dbReference type="AlphaFoldDB" id="A0A919FW09"/>
<dbReference type="Gene3D" id="1.10.357.10">
    <property type="entry name" value="Tetracycline Repressor, domain 2"/>
    <property type="match status" value="1"/>
</dbReference>
<feature type="domain" description="HTH tetR-type" evidence="3">
    <location>
        <begin position="13"/>
        <end position="73"/>
    </location>
</feature>
<dbReference type="Proteomes" id="UP000603708">
    <property type="component" value="Unassembled WGS sequence"/>
</dbReference>
<feature type="DNA-binding region" description="H-T-H motif" evidence="2">
    <location>
        <begin position="36"/>
        <end position="55"/>
    </location>
</feature>
<dbReference type="InterPro" id="IPR050109">
    <property type="entry name" value="HTH-type_TetR-like_transc_reg"/>
</dbReference>
<evidence type="ECO:0000256" key="1">
    <source>
        <dbReference type="ARBA" id="ARBA00023125"/>
    </source>
</evidence>